<proteinExistence type="predicted"/>
<dbReference type="EMBL" id="BMJT01000001">
    <property type="protein sequence ID" value="GGG11492.1"/>
    <property type="molecule type" value="Genomic_DNA"/>
</dbReference>
<evidence type="ECO:0000313" key="1">
    <source>
        <dbReference type="EMBL" id="GGG11492.1"/>
    </source>
</evidence>
<gene>
    <name evidence="1" type="ORF">GCM10007425_02270</name>
</gene>
<organism evidence="1 2">
    <name type="scientific">Lysinibacillus alkalisoli</name>
    <dbReference type="NCBI Taxonomy" id="1911548"/>
    <lineage>
        <taxon>Bacteria</taxon>
        <taxon>Bacillati</taxon>
        <taxon>Bacillota</taxon>
        <taxon>Bacilli</taxon>
        <taxon>Bacillales</taxon>
        <taxon>Bacillaceae</taxon>
        <taxon>Lysinibacillus</taxon>
    </lineage>
</organism>
<evidence type="ECO:0000313" key="2">
    <source>
        <dbReference type="Proteomes" id="UP000616608"/>
    </source>
</evidence>
<accession>A0A917D6K8</accession>
<sequence>MLLFQRLERLYKNLYRVCSNIKATSADITVFVAYKYISKLSFGNVYLNAYVFTYIDKINYM</sequence>
<reference evidence="1" key="1">
    <citation type="journal article" date="2014" name="Int. J. Syst. Evol. Microbiol.">
        <title>Complete genome sequence of Corynebacterium casei LMG S-19264T (=DSM 44701T), isolated from a smear-ripened cheese.</title>
        <authorList>
            <consortium name="US DOE Joint Genome Institute (JGI-PGF)"/>
            <person name="Walter F."/>
            <person name="Albersmeier A."/>
            <person name="Kalinowski J."/>
            <person name="Ruckert C."/>
        </authorList>
    </citation>
    <scope>NUCLEOTIDE SEQUENCE</scope>
    <source>
        <strain evidence="1">CGMCC 1.15760</strain>
    </source>
</reference>
<keyword evidence="2" id="KW-1185">Reference proteome</keyword>
<comment type="caution">
    <text evidence="1">The sequence shown here is derived from an EMBL/GenBank/DDBJ whole genome shotgun (WGS) entry which is preliminary data.</text>
</comment>
<reference evidence="1" key="2">
    <citation type="submission" date="2020-09" db="EMBL/GenBank/DDBJ databases">
        <authorList>
            <person name="Sun Q."/>
            <person name="Zhou Y."/>
        </authorList>
    </citation>
    <scope>NUCLEOTIDE SEQUENCE</scope>
    <source>
        <strain evidence="1">CGMCC 1.15760</strain>
    </source>
</reference>
<protein>
    <submittedName>
        <fullName evidence="1">Uncharacterized protein</fullName>
    </submittedName>
</protein>
<name>A0A917D6K8_9BACI</name>
<dbReference type="AlphaFoldDB" id="A0A917D6K8"/>
<dbReference type="Proteomes" id="UP000616608">
    <property type="component" value="Unassembled WGS sequence"/>
</dbReference>